<reference evidence="2" key="1">
    <citation type="submission" date="2014-05" db="EMBL/GenBank/DDBJ databases">
        <authorList>
            <person name="Chronopoulou M."/>
        </authorList>
    </citation>
    <scope>NUCLEOTIDE SEQUENCE</scope>
    <source>
        <tissue evidence="2">Whole organism</tissue>
    </source>
</reference>
<sequence length="190" mass="22679">TNSTACLFSTIATWNMLTLWTRPIVFVEYGYVRKNRVRIRQKKWWWPIFTYLLSASVNNTYQLMKTKGTPLTHLKFIQALSLHYCRYFRHLNLQGRKKYSKLSEVARFDGKDHLIRSCDQAKLCKKCKGKTSYMCKNATWVSIQNVLNVSIQNVLNVTTQIYKLYFVTLPNIILFLYFWFIKKYQIQFSP</sequence>
<dbReference type="EMBL" id="HACA01030577">
    <property type="protein sequence ID" value="CDW47938.1"/>
    <property type="molecule type" value="Transcribed_RNA"/>
</dbReference>
<proteinExistence type="predicted"/>
<dbReference type="AlphaFoldDB" id="A0A0K2VBN1"/>
<evidence type="ECO:0000313" key="2">
    <source>
        <dbReference type="EMBL" id="CDW47938.1"/>
    </source>
</evidence>
<accession>A0A0K2VBN1</accession>
<protein>
    <submittedName>
        <fullName evidence="2">Putative LOC100142615 [Tribolium castaneum]</fullName>
    </submittedName>
</protein>
<keyword evidence="1" id="KW-0472">Membrane</keyword>
<organism evidence="2">
    <name type="scientific">Lepeophtheirus salmonis</name>
    <name type="common">Salmon louse</name>
    <name type="synonym">Caligus salmonis</name>
    <dbReference type="NCBI Taxonomy" id="72036"/>
    <lineage>
        <taxon>Eukaryota</taxon>
        <taxon>Metazoa</taxon>
        <taxon>Ecdysozoa</taxon>
        <taxon>Arthropoda</taxon>
        <taxon>Crustacea</taxon>
        <taxon>Multicrustacea</taxon>
        <taxon>Hexanauplia</taxon>
        <taxon>Copepoda</taxon>
        <taxon>Siphonostomatoida</taxon>
        <taxon>Caligidae</taxon>
        <taxon>Lepeophtheirus</taxon>
    </lineage>
</organism>
<feature type="non-terminal residue" evidence="2">
    <location>
        <position position="1"/>
    </location>
</feature>
<feature type="transmembrane region" description="Helical" evidence="1">
    <location>
        <begin position="162"/>
        <end position="181"/>
    </location>
</feature>
<feature type="non-terminal residue" evidence="2">
    <location>
        <position position="190"/>
    </location>
</feature>
<keyword evidence="1" id="KW-1133">Transmembrane helix</keyword>
<evidence type="ECO:0000256" key="1">
    <source>
        <dbReference type="SAM" id="Phobius"/>
    </source>
</evidence>
<name>A0A0K2VBN1_LEPSM</name>
<feature type="transmembrane region" description="Helical" evidence="1">
    <location>
        <begin position="12"/>
        <end position="32"/>
    </location>
</feature>
<keyword evidence="1" id="KW-0812">Transmembrane</keyword>